<dbReference type="EMBL" id="CP017599">
    <property type="protein sequence ID" value="AOW99239.1"/>
    <property type="molecule type" value="Genomic_DNA"/>
</dbReference>
<proteinExistence type="predicted"/>
<evidence type="ECO:0000313" key="3">
    <source>
        <dbReference type="Proteomes" id="UP000177870"/>
    </source>
</evidence>
<gene>
    <name evidence="2" type="ORF">BJP34_07010</name>
</gene>
<reference evidence="3" key="1">
    <citation type="submission" date="2016-10" db="EMBL/GenBank/DDBJ databases">
        <title>Comparative genomics uncovers the prolific and rare metabolic potential of the cyanobacterial genus Moorea.</title>
        <authorList>
            <person name="Leao T."/>
            <person name="Castelao G."/>
            <person name="Korobeynikov A."/>
            <person name="Monroe E.A."/>
            <person name="Podell S."/>
            <person name="Glukhov E."/>
            <person name="Allen E."/>
            <person name="Gerwick W.H."/>
            <person name="Gerwick L."/>
        </authorList>
    </citation>
    <scope>NUCLEOTIDE SEQUENCE [LARGE SCALE GENOMIC DNA]</scope>
    <source>
        <strain evidence="3">PAL-8-15-08-1</strain>
    </source>
</reference>
<organism evidence="2 3">
    <name type="scientific">Moorena producens PAL-8-15-08-1</name>
    <dbReference type="NCBI Taxonomy" id="1458985"/>
    <lineage>
        <taxon>Bacteria</taxon>
        <taxon>Bacillati</taxon>
        <taxon>Cyanobacteriota</taxon>
        <taxon>Cyanophyceae</taxon>
        <taxon>Coleofasciculales</taxon>
        <taxon>Coleofasciculaceae</taxon>
        <taxon>Moorena</taxon>
    </lineage>
</organism>
<evidence type="ECO:0000313" key="2">
    <source>
        <dbReference type="EMBL" id="AOW99239.1"/>
    </source>
</evidence>
<feature type="region of interest" description="Disordered" evidence="1">
    <location>
        <begin position="1"/>
        <end position="22"/>
    </location>
</feature>
<protein>
    <submittedName>
        <fullName evidence="2">Uncharacterized protein</fullName>
    </submittedName>
</protein>
<evidence type="ECO:0000256" key="1">
    <source>
        <dbReference type="SAM" id="MobiDB-lite"/>
    </source>
</evidence>
<sequence length="76" mass="8436">MGILPARKDRRTGKMPIPPEGVTKRLKTRQGMGCGVWGVGKIEAMQLRNRGFPPLAQSMADREFGVSKRDNNCSYS</sequence>
<dbReference type="Proteomes" id="UP000177870">
    <property type="component" value="Chromosome"/>
</dbReference>
<name>A0A1D8TNM0_9CYAN</name>
<dbReference type="KEGG" id="mpro:BJP34_07010"/>
<dbReference type="STRING" id="1458985.BJP34_07010"/>
<accession>A0A1D8TNM0</accession>
<dbReference type="AlphaFoldDB" id="A0A1D8TNM0"/>